<dbReference type="AlphaFoldDB" id="A0A246GFC7"/>
<dbReference type="RefSeq" id="WP_088394782.1">
    <property type="nucleotide sequence ID" value="NZ_CP097869.1"/>
</dbReference>
<keyword evidence="1" id="KW-0472">Membrane</keyword>
<proteinExistence type="predicted"/>
<sequence>MNKIIIIPLAITILQFLGSIHLLYTHKYGDAQIPKSFIELHIWAIISIFVLILSYFLYFNAKERINLWLIPIGFSTLTILLLIVCYIIMAIYKYK</sequence>
<comment type="caution">
    <text evidence="2">The sequence shown here is derived from an EMBL/GenBank/DDBJ whole genome shotgun (WGS) entry which is preliminary data.</text>
</comment>
<feature type="transmembrane region" description="Helical" evidence="1">
    <location>
        <begin position="65"/>
        <end position="92"/>
    </location>
</feature>
<evidence type="ECO:0000256" key="1">
    <source>
        <dbReference type="SAM" id="Phobius"/>
    </source>
</evidence>
<feature type="transmembrane region" description="Helical" evidence="1">
    <location>
        <begin position="37"/>
        <end position="59"/>
    </location>
</feature>
<evidence type="ECO:0000313" key="3">
    <source>
        <dbReference type="Proteomes" id="UP000197768"/>
    </source>
</evidence>
<evidence type="ECO:0000313" key="2">
    <source>
        <dbReference type="EMBL" id="OWP82839.1"/>
    </source>
</evidence>
<name>A0A246GFC7_9FLAO</name>
<protein>
    <submittedName>
        <fullName evidence="2">Uncharacterized protein</fullName>
    </submittedName>
</protein>
<feature type="transmembrane region" description="Helical" evidence="1">
    <location>
        <begin position="6"/>
        <end position="25"/>
    </location>
</feature>
<accession>A0A246GFC7</accession>
<dbReference type="Proteomes" id="UP000197768">
    <property type="component" value="Unassembled WGS sequence"/>
</dbReference>
<organism evidence="2 3">
    <name type="scientific">Flavobacterium davisii</name>
    <dbReference type="NCBI Taxonomy" id="2906077"/>
    <lineage>
        <taxon>Bacteria</taxon>
        <taxon>Pseudomonadati</taxon>
        <taxon>Bacteroidota</taxon>
        <taxon>Flavobacteriia</taxon>
        <taxon>Flavobacteriales</taxon>
        <taxon>Flavobacteriaceae</taxon>
        <taxon>Flavobacterium</taxon>
    </lineage>
</organism>
<dbReference type="EMBL" id="MTCZ01000237">
    <property type="protein sequence ID" value="OWP82839.1"/>
    <property type="molecule type" value="Genomic_DNA"/>
</dbReference>
<keyword evidence="1" id="KW-1133">Transmembrane helix</keyword>
<gene>
    <name evidence="2" type="ORF">BWK59_13745</name>
</gene>
<reference evidence="2 3" key="1">
    <citation type="journal article" date="2017" name="Infect. Genet. Evol.">
        <title>Comparative genome analysis of fish pathogen Flavobacterium columnare reveals extensive sequence diversity within the species.</title>
        <authorList>
            <person name="Kayansamruaj P."/>
            <person name="Dong H.T."/>
            <person name="Hirono I."/>
            <person name="Kondo H."/>
            <person name="Senapin S."/>
            <person name="Rodkhum C."/>
        </authorList>
    </citation>
    <scope>NUCLEOTIDE SEQUENCE [LARGE SCALE GENOMIC DNA]</scope>
    <source>
        <strain evidence="2 3">1215</strain>
    </source>
</reference>
<keyword evidence="1" id="KW-0812">Transmembrane</keyword>